<dbReference type="Pfam" id="PF07859">
    <property type="entry name" value="Abhydrolase_3"/>
    <property type="match status" value="1"/>
</dbReference>
<evidence type="ECO:0000256" key="1">
    <source>
        <dbReference type="ARBA" id="ARBA00022801"/>
    </source>
</evidence>
<dbReference type="Proteomes" id="UP000310158">
    <property type="component" value="Unassembled WGS sequence"/>
</dbReference>
<keyword evidence="4" id="KW-1185">Reference proteome</keyword>
<dbReference type="InterPro" id="IPR029058">
    <property type="entry name" value="AB_hydrolase_fold"/>
</dbReference>
<gene>
    <name evidence="3" type="ORF">EW146_g5278</name>
</gene>
<dbReference type="Gene3D" id="3.40.50.1820">
    <property type="entry name" value="alpha/beta hydrolase"/>
    <property type="match status" value="1"/>
</dbReference>
<evidence type="ECO:0000313" key="3">
    <source>
        <dbReference type="EMBL" id="THH15157.1"/>
    </source>
</evidence>
<dbReference type="EMBL" id="SGPL01000225">
    <property type="protein sequence ID" value="THH15157.1"/>
    <property type="molecule type" value="Genomic_DNA"/>
</dbReference>
<evidence type="ECO:0000313" key="4">
    <source>
        <dbReference type="Proteomes" id="UP000310158"/>
    </source>
</evidence>
<dbReference type="InterPro" id="IPR013094">
    <property type="entry name" value="AB_hydrolase_3"/>
</dbReference>
<dbReference type="InterPro" id="IPR050300">
    <property type="entry name" value="GDXG_lipolytic_enzyme"/>
</dbReference>
<organism evidence="3 4">
    <name type="scientific">Bondarzewia mesenterica</name>
    <dbReference type="NCBI Taxonomy" id="1095465"/>
    <lineage>
        <taxon>Eukaryota</taxon>
        <taxon>Fungi</taxon>
        <taxon>Dikarya</taxon>
        <taxon>Basidiomycota</taxon>
        <taxon>Agaricomycotina</taxon>
        <taxon>Agaricomycetes</taxon>
        <taxon>Russulales</taxon>
        <taxon>Bondarzewiaceae</taxon>
        <taxon>Bondarzewia</taxon>
    </lineage>
</organism>
<proteinExistence type="predicted"/>
<keyword evidence="1" id="KW-0378">Hydrolase</keyword>
<reference evidence="3 4" key="1">
    <citation type="submission" date="2019-02" db="EMBL/GenBank/DDBJ databases">
        <title>Genome sequencing of the rare red list fungi Bondarzewia mesenterica.</title>
        <authorList>
            <person name="Buettner E."/>
            <person name="Kellner H."/>
        </authorList>
    </citation>
    <scope>NUCLEOTIDE SEQUENCE [LARGE SCALE GENOMIC DNA]</scope>
    <source>
        <strain evidence="3 4">DSM 108281</strain>
    </source>
</reference>
<sequence length="295" mass="33220">MDLFTDLPYVSSTGEPDSRNKFHEFDLYIPRLSVASDQQPPLVCFIHGGAWRSEDKAEHSALARSVSTYTGCPVAVPNYRLTPREPTPEDTMQHPAHAEDILQFLTFVLDWPGPARHARVPFDPSKIYLMGHSCGAHMLSSIFLDSTSSTPSLTPPLALLSAVQGIALSEGIYDIDLLLSSFPDYRQWFIANTFGEWDSYVAFSTANISSRKGGEHIRWLIIHSKGDTLVDQHQSEIMYNHLLYIHKDASRVLKNWEDLEEEHNAILRGDKFVRIVGEFMISDGSRLSRLSQSTV</sequence>
<accession>A0A4S4LT20</accession>
<dbReference type="GO" id="GO:0016787">
    <property type="term" value="F:hydrolase activity"/>
    <property type="evidence" value="ECO:0007669"/>
    <property type="project" value="UniProtKB-KW"/>
</dbReference>
<dbReference type="PANTHER" id="PTHR48081">
    <property type="entry name" value="AB HYDROLASE SUPERFAMILY PROTEIN C4A8.06C"/>
    <property type="match status" value="1"/>
</dbReference>
<evidence type="ECO:0000259" key="2">
    <source>
        <dbReference type="Pfam" id="PF07859"/>
    </source>
</evidence>
<dbReference type="SUPFAM" id="SSF53474">
    <property type="entry name" value="alpha/beta-Hydrolases"/>
    <property type="match status" value="1"/>
</dbReference>
<comment type="caution">
    <text evidence="3">The sequence shown here is derived from an EMBL/GenBank/DDBJ whole genome shotgun (WGS) entry which is preliminary data.</text>
</comment>
<feature type="domain" description="Alpha/beta hydrolase fold-3" evidence="2">
    <location>
        <begin position="44"/>
        <end position="152"/>
    </location>
</feature>
<dbReference type="PANTHER" id="PTHR48081:SF33">
    <property type="entry name" value="KYNURENINE FORMAMIDASE"/>
    <property type="match status" value="1"/>
</dbReference>
<name>A0A4S4LT20_9AGAM</name>
<dbReference type="AlphaFoldDB" id="A0A4S4LT20"/>
<protein>
    <recommendedName>
        <fullName evidence="2">Alpha/beta hydrolase fold-3 domain-containing protein</fullName>
    </recommendedName>
</protein>
<dbReference type="OrthoDB" id="6495301at2759"/>